<dbReference type="Gene3D" id="3.40.630.30">
    <property type="match status" value="1"/>
</dbReference>
<evidence type="ECO:0000313" key="4">
    <source>
        <dbReference type="EMBL" id="KMW18311.1"/>
    </source>
</evidence>
<dbReference type="GO" id="GO:0016747">
    <property type="term" value="F:acyltransferase activity, transferring groups other than amino-acyl groups"/>
    <property type="evidence" value="ECO:0007669"/>
    <property type="project" value="InterPro"/>
</dbReference>
<gene>
    <name evidence="4" type="ORF">HMPREF9470_03221</name>
</gene>
<keyword evidence="2" id="KW-0012">Acyltransferase</keyword>
<protein>
    <recommendedName>
        <fullName evidence="3">N-acetyltransferase domain-containing protein</fullName>
    </recommendedName>
</protein>
<dbReference type="PATRIC" id="fig|742734.4.peg.3451"/>
<dbReference type="InterPro" id="IPR000182">
    <property type="entry name" value="GNAT_dom"/>
</dbReference>
<dbReference type="Pfam" id="PF00583">
    <property type="entry name" value="Acetyltransf_1"/>
    <property type="match status" value="1"/>
</dbReference>
<comment type="caution">
    <text evidence="4">The sequence shown here is derived from an EMBL/GenBank/DDBJ whole genome shotgun (WGS) entry which is preliminary data.</text>
</comment>
<proteinExistence type="predicted"/>
<dbReference type="AlphaFoldDB" id="A0A0J9C1N8"/>
<evidence type="ECO:0000313" key="5">
    <source>
        <dbReference type="Proteomes" id="UP000037392"/>
    </source>
</evidence>
<accession>A0A0J9C1N8</accession>
<dbReference type="InterPro" id="IPR050832">
    <property type="entry name" value="Bact_Acetyltransf"/>
</dbReference>
<sequence length="146" mass="16594">MKGVRAAKSEDREQICVLITALEETEIDRSAFFEIFEANRTDPAIHYFVYEEEGRVAGFASLYVQRLLHHTAYVAEIQELVVDRDRRGAGIGSQLFQAAKEAALDHGCIQLEVCCNKKRKPSHGFYEAQGMKNDHYKFCMSLSNES</sequence>
<dbReference type="RefSeq" id="WP_007858905.1">
    <property type="nucleotide sequence ID" value="NZ_KQ235879.1"/>
</dbReference>
<feature type="domain" description="N-acetyltransferase" evidence="3">
    <location>
        <begin position="2"/>
        <end position="146"/>
    </location>
</feature>
<dbReference type="PANTHER" id="PTHR43877">
    <property type="entry name" value="AMINOALKYLPHOSPHONATE N-ACETYLTRANSFERASE-RELATED-RELATED"/>
    <property type="match status" value="1"/>
</dbReference>
<dbReference type="SUPFAM" id="SSF55729">
    <property type="entry name" value="Acyl-CoA N-acyltransferases (Nat)"/>
    <property type="match status" value="1"/>
</dbReference>
<reference evidence="4 5" key="1">
    <citation type="submission" date="2011-04" db="EMBL/GenBank/DDBJ databases">
        <title>The Genome Sequence of Clostridium citroniae WAL-19142.</title>
        <authorList>
            <consortium name="The Broad Institute Genome Sequencing Platform"/>
            <person name="Earl A."/>
            <person name="Ward D."/>
            <person name="Feldgarden M."/>
            <person name="Gevers D."/>
            <person name="Warren Y.A."/>
            <person name="Tyrrell K.L."/>
            <person name="Citron D.M."/>
            <person name="Goldstein E.J."/>
            <person name="Daigneault M."/>
            <person name="Allen-Vercoe E."/>
            <person name="Young S.K."/>
            <person name="Zeng Q."/>
            <person name="Gargeya S."/>
            <person name="Fitzgerald M."/>
            <person name="Haas B."/>
            <person name="Abouelleil A."/>
            <person name="Alvarado L."/>
            <person name="Arachchi H.M."/>
            <person name="Berlin A."/>
            <person name="Brown A."/>
            <person name="Chapman S.B."/>
            <person name="Chen Z."/>
            <person name="Dunbar C."/>
            <person name="Freedman E."/>
            <person name="Gearin G."/>
            <person name="Gellesch M."/>
            <person name="Goldberg J."/>
            <person name="Griggs A."/>
            <person name="Gujja S."/>
            <person name="Heilman E.R."/>
            <person name="Heiman D."/>
            <person name="Howarth C."/>
            <person name="Larson L."/>
            <person name="Lui A."/>
            <person name="MacDonald P.J."/>
            <person name="Mehta T."/>
            <person name="Montmayeur A."/>
            <person name="Murphy C."/>
            <person name="Neiman D."/>
            <person name="Pearson M."/>
            <person name="Priest M."/>
            <person name="Roberts A."/>
            <person name="Saif S."/>
            <person name="Shea T."/>
            <person name="Shenoy N."/>
            <person name="Sisk P."/>
            <person name="Stolte C."/>
            <person name="Sykes S."/>
            <person name="White J."/>
            <person name="Yandava C."/>
            <person name="Wortman J."/>
            <person name="Nusbaum C."/>
            <person name="Birren B."/>
        </authorList>
    </citation>
    <scope>NUCLEOTIDE SEQUENCE [LARGE SCALE GENOMIC DNA]</scope>
    <source>
        <strain evidence="4 5">WAL-19142</strain>
    </source>
</reference>
<dbReference type="OrthoDB" id="9792929at2"/>
<dbReference type="GeneID" id="93162246"/>
<name>A0A0J9C1N8_9FIRM</name>
<evidence type="ECO:0000256" key="1">
    <source>
        <dbReference type="ARBA" id="ARBA00022679"/>
    </source>
</evidence>
<dbReference type="PROSITE" id="PS51186">
    <property type="entry name" value="GNAT"/>
    <property type="match status" value="1"/>
</dbReference>
<evidence type="ECO:0000256" key="2">
    <source>
        <dbReference type="ARBA" id="ARBA00023315"/>
    </source>
</evidence>
<dbReference type="CDD" id="cd04301">
    <property type="entry name" value="NAT_SF"/>
    <property type="match status" value="1"/>
</dbReference>
<dbReference type="Proteomes" id="UP000037392">
    <property type="component" value="Unassembled WGS sequence"/>
</dbReference>
<keyword evidence="1" id="KW-0808">Transferase</keyword>
<dbReference type="InterPro" id="IPR016181">
    <property type="entry name" value="Acyl_CoA_acyltransferase"/>
</dbReference>
<organism evidence="4 5">
    <name type="scientific">[Clostridium] citroniae WAL-19142</name>
    <dbReference type="NCBI Taxonomy" id="742734"/>
    <lineage>
        <taxon>Bacteria</taxon>
        <taxon>Bacillati</taxon>
        <taxon>Bacillota</taxon>
        <taxon>Clostridia</taxon>
        <taxon>Lachnospirales</taxon>
        <taxon>Lachnospiraceae</taxon>
        <taxon>Enterocloster</taxon>
    </lineage>
</organism>
<dbReference type="EMBL" id="ADLK01000024">
    <property type="protein sequence ID" value="KMW18311.1"/>
    <property type="molecule type" value="Genomic_DNA"/>
</dbReference>
<evidence type="ECO:0000259" key="3">
    <source>
        <dbReference type="PROSITE" id="PS51186"/>
    </source>
</evidence>